<dbReference type="AlphaFoldDB" id="A0A413ILI6"/>
<evidence type="ECO:0000256" key="3">
    <source>
        <dbReference type="ARBA" id="ARBA00022692"/>
    </source>
</evidence>
<name>A0A413ILI6_9BACT</name>
<feature type="transmembrane region" description="Helical" evidence="6">
    <location>
        <begin position="272"/>
        <end position="292"/>
    </location>
</feature>
<evidence type="ECO:0000256" key="6">
    <source>
        <dbReference type="SAM" id="Phobius"/>
    </source>
</evidence>
<comment type="caution">
    <text evidence="7">The sequence shown here is derived from an EMBL/GenBank/DDBJ whole genome shotgun (WGS) entry which is preliminary data.</text>
</comment>
<feature type="transmembrane region" description="Helical" evidence="6">
    <location>
        <begin position="194"/>
        <end position="216"/>
    </location>
</feature>
<comment type="subcellular location">
    <subcellularLocation>
        <location evidence="1">Cell membrane</location>
        <topology evidence="1">Multi-pass membrane protein</topology>
    </subcellularLocation>
</comment>
<feature type="transmembrane region" description="Helical" evidence="6">
    <location>
        <begin position="368"/>
        <end position="387"/>
    </location>
</feature>
<evidence type="ECO:0000256" key="1">
    <source>
        <dbReference type="ARBA" id="ARBA00004651"/>
    </source>
</evidence>
<evidence type="ECO:0000313" key="7">
    <source>
        <dbReference type="EMBL" id="RGY15020.1"/>
    </source>
</evidence>
<evidence type="ECO:0000256" key="2">
    <source>
        <dbReference type="ARBA" id="ARBA00022475"/>
    </source>
</evidence>
<dbReference type="GO" id="GO:0005886">
    <property type="term" value="C:plasma membrane"/>
    <property type="evidence" value="ECO:0007669"/>
    <property type="project" value="UniProtKB-SubCell"/>
</dbReference>
<dbReference type="Pfam" id="PF01943">
    <property type="entry name" value="Polysacc_synt"/>
    <property type="match status" value="1"/>
</dbReference>
<dbReference type="InterPro" id="IPR050833">
    <property type="entry name" value="Poly_Biosynth_Transport"/>
</dbReference>
<evidence type="ECO:0000313" key="8">
    <source>
        <dbReference type="Proteomes" id="UP000286063"/>
    </source>
</evidence>
<sequence length="419" mass="47905">MLIKVNGFKTKIGSVLNNKDGKVLISNFIYLSLLQVAGYIFPLITFPYLAKTIGVEKFGEIAFALAMLSYFQTIVDYGFNFTATRDIAQNRNNIMVVSQIFSNVLWARCFLLLIMLLPFVIIVFSIEKLFLMRKLLFATFLLLPGHILFPQWLFQGLEKMKYITILNVISKLIFTIAVFLVIREESDYMYQPILTSLGFIVSGVISFYIIVVRWGVKILSPNYKQIRDTIKKSTDVFINQLFPNLYNSFSVLLLGIWGGQYANGIFDAGSKLANVVIQFFNVISRVFFPFFSRDRGQHKIYAKYCMLLAGVVSLVLFIIAPWLIRIFFTEEFISSVPVLRIVVFSMFFLVMSDVFGTNYLIVSGHDKIIRNITIGVSLIGFIIAVPLVYFYSYIGAAMTVTIVRFLLGVFSYIYSLKVR</sequence>
<dbReference type="PANTHER" id="PTHR30250">
    <property type="entry name" value="PST FAMILY PREDICTED COLANIC ACID TRANSPORTER"/>
    <property type="match status" value="1"/>
</dbReference>
<keyword evidence="2" id="KW-1003">Cell membrane</keyword>
<feature type="transmembrane region" description="Helical" evidence="6">
    <location>
        <begin position="28"/>
        <end position="49"/>
    </location>
</feature>
<feature type="transmembrane region" description="Helical" evidence="6">
    <location>
        <begin position="237"/>
        <end position="260"/>
    </location>
</feature>
<dbReference type="InterPro" id="IPR002797">
    <property type="entry name" value="Polysacc_synth"/>
</dbReference>
<feature type="transmembrane region" description="Helical" evidence="6">
    <location>
        <begin position="393"/>
        <end position="414"/>
    </location>
</feature>
<keyword evidence="5 6" id="KW-0472">Membrane</keyword>
<proteinExistence type="predicted"/>
<reference evidence="7 8" key="1">
    <citation type="submission" date="2018-08" db="EMBL/GenBank/DDBJ databases">
        <title>A genome reference for cultivated species of the human gut microbiota.</title>
        <authorList>
            <person name="Zou Y."/>
            <person name="Xue W."/>
            <person name="Luo G."/>
        </authorList>
    </citation>
    <scope>NUCLEOTIDE SEQUENCE [LARGE SCALE GENOMIC DNA]</scope>
    <source>
        <strain evidence="7 8">OF02-7</strain>
    </source>
</reference>
<feature type="transmembrane region" description="Helical" evidence="6">
    <location>
        <begin position="162"/>
        <end position="182"/>
    </location>
</feature>
<protein>
    <submittedName>
        <fullName evidence="7">Flippase</fullName>
    </submittedName>
</protein>
<dbReference type="RefSeq" id="WP_117722793.1">
    <property type="nucleotide sequence ID" value="NZ_QRKM01000028.1"/>
</dbReference>
<feature type="transmembrane region" description="Helical" evidence="6">
    <location>
        <begin position="304"/>
        <end position="324"/>
    </location>
</feature>
<evidence type="ECO:0000256" key="5">
    <source>
        <dbReference type="ARBA" id="ARBA00023136"/>
    </source>
</evidence>
<organism evidence="7 8">
    <name type="scientific">Butyricimonas virosa</name>
    <dbReference type="NCBI Taxonomy" id="544645"/>
    <lineage>
        <taxon>Bacteria</taxon>
        <taxon>Pseudomonadati</taxon>
        <taxon>Bacteroidota</taxon>
        <taxon>Bacteroidia</taxon>
        <taxon>Bacteroidales</taxon>
        <taxon>Odoribacteraceae</taxon>
        <taxon>Butyricimonas</taxon>
    </lineage>
</organism>
<dbReference type="PANTHER" id="PTHR30250:SF11">
    <property type="entry name" value="O-ANTIGEN TRANSPORTER-RELATED"/>
    <property type="match status" value="1"/>
</dbReference>
<accession>A0A413ILI6</accession>
<evidence type="ECO:0000256" key="4">
    <source>
        <dbReference type="ARBA" id="ARBA00022989"/>
    </source>
</evidence>
<feature type="transmembrane region" description="Helical" evidence="6">
    <location>
        <begin position="100"/>
        <end position="124"/>
    </location>
</feature>
<keyword evidence="3 6" id="KW-0812">Transmembrane</keyword>
<feature type="transmembrane region" description="Helical" evidence="6">
    <location>
        <begin position="130"/>
        <end position="150"/>
    </location>
</feature>
<dbReference type="CDD" id="cd13128">
    <property type="entry name" value="MATE_Wzx_like"/>
    <property type="match status" value="1"/>
</dbReference>
<gene>
    <name evidence="7" type="ORF">DXA50_13820</name>
</gene>
<feature type="transmembrane region" description="Helical" evidence="6">
    <location>
        <begin position="336"/>
        <end position="356"/>
    </location>
</feature>
<dbReference type="OrthoDB" id="9815702at2"/>
<feature type="transmembrane region" description="Helical" evidence="6">
    <location>
        <begin position="61"/>
        <end position="79"/>
    </location>
</feature>
<dbReference type="Proteomes" id="UP000286063">
    <property type="component" value="Unassembled WGS sequence"/>
</dbReference>
<keyword evidence="4 6" id="KW-1133">Transmembrane helix</keyword>
<dbReference type="EMBL" id="QSCR01000026">
    <property type="protein sequence ID" value="RGY15020.1"/>
    <property type="molecule type" value="Genomic_DNA"/>
</dbReference>